<dbReference type="NCBIfam" id="NF033516">
    <property type="entry name" value="transpos_IS3"/>
    <property type="match status" value="1"/>
</dbReference>
<proteinExistence type="predicted"/>
<dbReference type="Gene3D" id="1.10.10.10">
    <property type="entry name" value="Winged helix-like DNA-binding domain superfamily/Winged helix DNA-binding domain"/>
    <property type="match status" value="1"/>
</dbReference>
<dbReference type="InterPro" id="IPR025948">
    <property type="entry name" value="HTH-like_dom"/>
</dbReference>
<dbReference type="PANTHER" id="PTHR46889">
    <property type="entry name" value="TRANSPOSASE INSF FOR INSERTION SEQUENCE IS3B-RELATED"/>
    <property type="match status" value="1"/>
</dbReference>
<evidence type="ECO:0000313" key="4">
    <source>
        <dbReference type="Proteomes" id="UP000661435"/>
    </source>
</evidence>
<gene>
    <name evidence="3" type="ORF">H8S57_08950</name>
</gene>
<keyword evidence="4" id="KW-1185">Reference proteome</keyword>
<dbReference type="Gene3D" id="3.30.420.10">
    <property type="entry name" value="Ribonuclease H-like superfamily/Ribonuclease H"/>
    <property type="match status" value="1"/>
</dbReference>
<sequence length="377" mass="44147">MRYNNSKKQELVSQYYNGKSVTEICQEHQISRSTFYSWIQAYRPVESKNSARTVTPKDFDSLLRRCEKQEQIIAVLKSIPAIANATTQEKLAVLESLYGQFSVHVLCEALDVPRGTFYNHIKRNKRDNSSYAKHREELRTAIQEIFEESRQRFGSEKICAVLHERGYRAGTTLVRELMSEMGLSSVSTTSKRQWKKFSSYERKANILKRQFYAEAPNCVWASDVTCIKLKDRYYYLCAIIDLYSRKVIAHKVSTRNSTQLITATLRMAYETRTPGENLIFHSDQGSQYTSHALRQLLKKLKITQSFSNAGTPHDNAVMESFFAVFKKEEFYRSTYRSEAEMRKKIDKYIAFYNQKRPHTTLNLQTPEQYEDVFFRKQ</sequence>
<protein>
    <submittedName>
        <fullName evidence="3">IS3 family transposase</fullName>
    </submittedName>
</protein>
<dbReference type="GO" id="GO:0003676">
    <property type="term" value="F:nucleic acid binding"/>
    <property type="evidence" value="ECO:0007669"/>
    <property type="project" value="InterPro"/>
</dbReference>
<dbReference type="EMBL" id="JACOPP010000010">
    <property type="protein sequence ID" value="MBC5733856.1"/>
    <property type="molecule type" value="Genomic_DNA"/>
</dbReference>
<dbReference type="InterPro" id="IPR036388">
    <property type="entry name" value="WH-like_DNA-bd_sf"/>
</dbReference>
<organism evidence="3 4">
    <name type="scientific">Lawsonibacter hominis</name>
    <dbReference type="NCBI Taxonomy" id="2763053"/>
    <lineage>
        <taxon>Bacteria</taxon>
        <taxon>Bacillati</taxon>
        <taxon>Bacillota</taxon>
        <taxon>Clostridia</taxon>
        <taxon>Eubacteriales</taxon>
        <taxon>Oscillospiraceae</taxon>
        <taxon>Lawsonibacter</taxon>
    </lineage>
</organism>
<accession>A0A8J6J6U4</accession>
<feature type="domain" description="Integrase catalytic" evidence="2">
    <location>
        <begin position="212"/>
        <end position="374"/>
    </location>
</feature>
<dbReference type="InterPro" id="IPR055247">
    <property type="entry name" value="InsJ-like_HTH"/>
</dbReference>
<dbReference type="Proteomes" id="UP000661435">
    <property type="component" value="Unassembled WGS sequence"/>
</dbReference>
<comment type="function">
    <text evidence="1">Involved in the transposition of the insertion sequence.</text>
</comment>
<dbReference type="InterPro" id="IPR050900">
    <property type="entry name" value="Transposase_IS3/IS150/IS904"/>
</dbReference>
<dbReference type="PANTHER" id="PTHR46889:SF4">
    <property type="entry name" value="TRANSPOSASE INSO FOR INSERTION SEQUENCE ELEMENT IS911B-RELATED"/>
    <property type="match status" value="1"/>
</dbReference>
<dbReference type="InterPro" id="IPR001584">
    <property type="entry name" value="Integrase_cat-core"/>
</dbReference>
<dbReference type="RefSeq" id="WP_186907743.1">
    <property type="nucleotide sequence ID" value="NZ_JACOPP010000010.1"/>
</dbReference>
<name>A0A8J6J6U4_9FIRM</name>
<dbReference type="AlphaFoldDB" id="A0A8J6J6U4"/>
<dbReference type="Pfam" id="PF13333">
    <property type="entry name" value="rve_2"/>
    <property type="match status" value="1"/>
</dbReference>
<evidence type="ECO:0000256" key="1">
    <source>
        <dbReference type="ARBA" id="ARBA00002286"/>
    </source>
</evidence>
<dbReference type="PROSITE" id="PS50994">
    <property type="entry name" value="INTEGRASE"/>
    <property type="match status" value="1"/>
</dbReference>
<dbReference type="SUPFAM" id="SSF46689">
    <property type="entry name" value="Homeodomain-like"/>
    <property type="match status" value="1"/>
</dbReference>
<evidence type="ECO:0000313" key="3">
    <source>
        <dbReference type="EMBL" id="MBC5733856.1"/>
    </source>
</evidence>
<reference evidence="3" key="1">
    <citation type="submission" date="2020-08" db="EMBL/GenBank/DDBJ databases">
        <title>Genome public.</title>
        <authorList>
            <person name="Liu C."/>
            <person name="Sun Q."/>
        </authorList>
    </citation>
    <scope>NUCLEOTIDE SEQUENCE</scope>
    <source>
        <strain evidence="3">NSJ-51</strain>
    </source>
</reference>
<dbReference type="SUPFAM" id="SSF53098">
    <property type="entry name" value="Ribonuclease H-like"/>
    <property type="match status" value="1"/>
</dbReference>
<dbReference type="Pfam" id="PF00665">
    <property type="entry name" value="rve"/>
    <property type="match status" value="1"/>
</dbReference>
<dbReference type="Pfam" id="PF13518">
    <property type="entry name" value="HTH_28"/>
    <property type="match status" value="1"/>
</dbReference>
<evidence type="ECO:0000259" key="2">
    <source>
        <dbReference type="PROSITE" id="PS50994"/>
    </source>
</evidence>
<comment type="caution">
    <text evidence="3">The sequence shown here is derived from an EMBL/GenBank/DDBJ whole genome shotgun (WGS) entry which is preliminary data.</text>
</comment>
<dbReference type="InterPro" id="IPR036397">
    <property type="entry name" value="RNaseH_sf"/>
</dbReference>
<dbReference type="GO" id="GO:0015074">
    <property type="term" value="P:DNA integration"/>
    <property type="evidence" value="ECO:0007669"/>
    <property type="project" value="InterPro"/>
</dbReference>
<dbReference type="InterPro" id="IPR009057">
    <property type="entry name" value="Homeodomain-like_sf"/>
</dbReference>
<dbReference type="InterPro" id="IPR012337">
    <property type="entry name" value="RNaseH-like_sf"/>
</dbReference>
<dbReference type="Pfam" id="PF13276">
    <property type="entry name" value="HTH_21"/>
    <property type="match status" value="1"/>
</dbReference>
<dbReference type="InterPro" id="IPR048020">
    <property type="entry name" value="Transpos_IS3"/>
</dbReference>